<comment type="caution">
    <text evidence="2">The sequence shown here is derived from an EMBL/GenBank/DDBJ whole genome shotgun (WGS) entry which is preliminary data.</text>
</comment>
<reference evidence="2 3" key="1">
    <citation type="submission" date="2024-06" db="EMBL/GenBank/DDBJ databases">
        <title>The Natural Products Discovery Center: Release of the First 8490 Sequenced Strains for Exploring Actinobacteria Biosynthetic Diversity.</title>
        <authorList>
            <person name="Kalkreuter E."/>
            <person name="Kautsar S.A."/>
            <person name="Yang D."/>
            <person name="Bader C.D."/>
            <person name="Teijaro C.N."/>
            <person name="Fluegel L."/>
            <person name="Davis C.M."/>
            <person name="Simpson J.R."/>
            <person name="Lauterbach L."/>
            <person name="Steele A.D."/>
            <person name="Gui C."/>
            <person name="Meng S."/>
            <person name="Li G."/>
            <person name="Viehrig K."/>
            <person name="Ye F."/>
            <person name="Su P."/>
            <person name="Kiefer A.F."/>
            <person name="Nichols A."/>
            <person name="Cepeda A.J."/>
            <person name="Yan W."/>
            <person name="Fan B."/>
            <person name="Jiang Y."/>
            <person name="Adhikari A."/>
            <person name="Zheng C.-J."/>
            <person name="Schuster L."/>
            <person name="Cowan T.M."/>
            <person name="Smanski M.J."/>
            <person name="Chevrette M.G."/>
            <person name="De Carvalho L.P.S."/>
            <person name="Shen B."/>
        </authorList>
    </citation>
    <scope>NUCLEOTIDE SEQUENCE [LARGE SCALE GENOMIC DNA]</scope>
    <source>
        <strain evidence="2 3">NPDC048946</strain>
    </source>
</reference>
<keyword evidence="3" id="KW-1185">Reference proteome</keyword>
<evidence type="ECO:0000259" key="1">
    <source>
        <dbReference type="Pfam" id="PF23859"/>
    </source>
</evidence>
<proteinExistence type="predicted"/>
<evidence type="ECO:0000313" key="3">
    <source>
        <dbReference type="Proteomes" id="UP001551482"/>
    </source>
</evidence>
<gene>
    <name evidence="2" type="ORF">AB0C36_09740</name>
</gene>
<dbReference type="RefSeq" id="WP_358351834.1">
    <property type="nucleotide sequence ID" value="NZ_JBEZFP010000018.1"/>
</dbReference>
<accession>A0ABV3DDG1</accession>
<protein>
    <recommendedName>
        <fullName evidence="1">DeoxyPurine in DNA protein A domain-containing protein</fullName>
    </recommendedName>
</protein>
<sequence>MTTPRPAMTFYLGTHQPGWLATAGVPLFVSRTRIHQSRRPRRRTYPRAITRWAMDSGGFTELQRFGGWRHTPAQYAAEVRHIAAEIGRMDWVAPQDWMCEPIVIRGGTAGPIQFAGTGLSVAEHQRRTVGNLLELRALAPELPWVPVLQGWTLSDYLRCVDLYGRAGIDLTGEPLVGLGSVCRRQATQEATRIVTTLAGLGLRLHGFGFKTLGLRSCAHALASSDSLAWSYDARRKPAMTGHTHRNCANCQLYALRWRHALLKNLPPWHQPELTAAA</sequence>
<feature type="domain" description="DeoxyPurine in DNA protein A" evidence="1">
    <location>
        <begin position="9"/>
        <end position="273"/>
    </location>
</feature>
<organism evidence="2 3">
    <name type="scientific">Streptodolium elevatio</name>
    <dbReference type="NCBI Taxonomy" id="3157996"/>
    <lineage>
        <taxon>Bacteria</taxon>
        <taxon>Bacillati</taxon>
        <taxon>Actinomycetota</taxon>
        <taxon>Actinomycetes</taxon>
        <taxon>Kitasatosporales</taxon>
        <taxon>Streptomycetaceae</taxon>
        <taxon>Streptodolium</taxon>
    </lineage>
</organism>
<dbReference type="Proteomes" id="UP001551482">
    <property type="component" value="Unassembled WGS sequence"/>
</dbReference>
<evidence type="ECO:0000313" key="2">
    <source>
        <dbReference type="EMBL" id="MEU8133778.1"/>
    </source>
</evidence>
<dbReference type="Pfam" id="PF23859">
    <property type="entry name" value="DpdA"/>
    <property type="match status" value="1"/>
</dbReference>
<name>A0ABV3DDG1_9ACTN</name>
<dbReference type="InterPro" id="IPR055645">
    <property type="entry name" value="DpdA"/>
</dbReference>
<dbReference type="EMBL" id="JBEZFP010000018">
    <property type="protein sequence ID" value="MEU8133778.1"/>
    <property type="molecule type" value="Genomic_DNA"/>
</dbReference>